<proteinExistence type="predicted"/>
<comment type="caution">
    <text evidence="2">The sequence shown here is derived from an EMBL/GenBank/DDBJ whole genome shotgun (WGS) entry which is preliminary data.</text>
</comment>
<evidence type="ECO:0000313" key="2">
    <source>
        <dbReference type="EMBL" id="KYO48685.1"/>
    </source>
</evidence>
<feature type="region of interest" description="Disordered" evidence="1">
    <location>
        <begin position="35"/>
        <end position="62"/>
    </location>
</feature>
<sequence>MLEYSWGYTWLYSIEKERSVTQTCGPFRHKKVKKLQLGKDESSKTEENKKQNLSPCTKPTPNMNLFQNFKFDQRSPQQVLTGTTSWRRRRRALVPNKNCKLT</sequence>
<feature type="compositionally biased region" description="Polar residues" evidence="1">
    <location>
        <begin position="51"/>
        <end position="62"/>
    </location>
</feature>
<protein>
    <submittedName>
        <fullName evidence="2">Uncharacterized protein</fullName>
    </submittedName>
</protein>
<feature type="region of interest" description="Disordered" evidence="1">
    <location>
        <begin position="80"/>
        <end position="102"/>
    </location>
</feature>
<dbReference type="EMBL" id="AKHW03000179">
    <property type="protein sequence ID" value="KYO48685.1"/>
    <property type="molecule type" value="Genomic_DNA"/>
</dbReference>
<evidence type="ECO:0000313" key="3">
    <source>
        <dbReference type="Proteomes" id="UP000050525"/>
    </source>
</evidence>
<organism evidence="2 3">
    <name type="scientific">Alligator mississippiensis</name>
    <name type="common">American alligator</name>
    <dbReference type="NCBI Taxonomy" id="8496"/>
    <lineage>
        <taxon>Eukaryota</taxon>
        <taxon>Metazoa</taxon>
        <taxon>Chordata</taxon>
        <taxon>Craniata</taxon>
        <taxon>Vertebrata</taxon>
        <taxon>Euteleostomi</taxon>
        <taxon>Archelosauria</taxon>
        <taxon>Archosauria</taxon>
        <taxon>Crocodylia</taxon>
        <taxon>Alligatoridae</taxon>
        <taxon>Alligatorinae</taxon>
        <taxon>Alligator</taxon>
    </lineage>
</organism>
<dbReference type="Proteomes" id="UP000050525">
    <property type="component" value="Unassembled WGS sequence"/>
</dbReference>
<reference evidence="2 3" key="1">
    <citation type="journal article" date="2012" name="Genome Biol.">
        <title>Sequencing three crocodilian genomes to illuminate the evolution of archosaurs and amniotes.</title>
        <authorList>
            <person name="St John J.A."/>
            <person name="Braun E.L."/>
            <person name="Isberg S.R."/>
            <person name="Miles L.G."/>
            <person name="Chong A.Y."/>
            <person name="Gongora J."/>
            <person name="Dalzell P."/>
            <person name="Moran C."/>
            <person name="Bed'hom B."/>
            <person name="Abzhanov A."/>
            <person name="Burgess S.C."/>
            <person name="Cooksey A.M."/>
            <person name="Castoe T.A."/>
            <person name="Crawford N.G."/>
            <person name="Densmore L.D."/>
            <person name="Drew J.C."/>
            <person name="Edwards S.V."/>
            <person name="Faircloth B.C."/>
            <person name="Fujita M.K."/>
            <person name="Greenwold M.J."/>
            <person name="Hoffmann F.G."/>
            <person name="Howard J.M."/>
            <person name="Iguchi T."/>
            <person name="Janes D.E."/>
            <person name="Khan S.Y."/>
            <person name="Kohno S."/>
            <person name="de Koning A.J."/>
            <person name="Lance S.L."/>
            <person name="McCarthy F.M."/>
            <person name="McCormack J.E."/>
            <person name="Merchant M.E."/>
            <person name="Peterson D.G."/>
            <person name="Pollock D.D."/>
            <person name="Pourmand N."/>
            <person name="Raney B.J."/>
            <person name="Roessler K.A."/>
            <person name="Sanford J.R."/>
            <person name="Sawyer R.H."/>
            <person name="Schmidt C.J."/>
            <person name="Triplett E.W."/>
            <person name="Tuberville T.D."/>
            <person name="Venegas-Anaya M."/>
            <person name="Howard J.T."/>
            <person name="Jarvis E.D."/>
            <person name="Guillette L.J.Jr."/>
            <person name="Glenn T.C."/>
            <person name="Green R.E."/>
            <person name="Ray D.A."/>
        </authorList>
    </citation>
    <scope>NUCLEOTIDE SEQUENCE [LARGE SCALE GENOMIC DNA]</scope>
    <source>
        <strain evidence="2">KSC_2009_1</strain>
    </source>
</reference>
<accession>A0A151PIS9</accession>
<keyword evidence="3" id="KW-1185">Reference proteome</keyword>
<dbReference type="AlphaFoldDB" id="A0A151PIS9"/>
<feature type="compositionally biased region" description="Basic and acidic residues" evidence="1">
    <location>
        <begin position="37"/>
        <end position="50"/>
    </location>
</feature>
<name>A0A151PIS9_ALLMI</name>
<evidence type="ECO:0000256" key="1">
    <source>
        <dbReference type="SAM" id="MobiDB-lite"/>
    </source>
</evidence>
<gene>
    <name evidence="2" type="ORF">Y1Q_0004076</name>
</gene>